<evidence type="ECO:0000256" key="2">
    <source>
        <dbReference type="SAM" id="MobiDB-lite"/>
    </source>
</evidence>
<comment type="similarity">
    <text evidence="1">Belongs to the polysaccharide synthase family.</text>
</comment>
<evidence type="ECO:0000256" key="1">
    <source>
        <dbReference type="ARBA" id="ARBA00007430"/>
    </source>
</evidence>
<feature type="compositionally biased region" description="Basic and acidic residues" evidence="2">
    <location>
        <begin position="381"/>
        <end position="392"/>
    </location>
</feature>
<dbReference type="PANTHER" id="PTHR43318">
    <property type="entry name" value="UDP-N-ACETYLGLUCOSAMINE 4,6-DEHYDRATASE"/>
    <property type="match status" value="1"/>
</dbReference>
<dbReference type="SUPFAM" id="SSF51735">
    <property type="entry name" value="NAD(P)-binding Rossmann-fold domains"/>
    <property type="match status" value="1"/>
</dbReference>
<dbReference type="EMBL" id="JAVDTI010000009">
    <property type="protein sequence ID" value="MDR6809336.1"/>
    <property type="molecule type" value="Genomic_DNA"/>
</dbReference>
<evidence type="ECO:0000313" key="5">
    <source>
        <dbReference type="Proteomes" id="UP001264980"/>
    </source>
</evidence>
<dbReference type="InterPro" id="IPR036291">
    <property type="entry name" value="NAD(P)-bd_dom_sf"/>
</dbReference>
<dbReference type="Gene3D" id="3.40.50.720">
    <property type="entry name" value="NAD(P)-binding Rossmann-like Domain"/>
    <property type="match status" value="1"/>
</dbReference>
<dbReference type="InterPro" id="IPR003869">
    <property type="entry name" value="Polysac_CapD-like"/>
</dbReference>
<gene>
    <name evidence="4" type="ORF">J2W84_006407</name>
</gene>
<name>A0ABU1R7G0_9BACT</name>
<accession>A0ABU1R7G0</accession>
<proteinExistence type="inferred from homology"/>
<organism evidence="4 5">
    <name type="scientific">Dyadobacter fermentans</name>
    <dbReference type="NCBI Taxonomy" id="94254"/>
    <lineage>
        <taxon>Bacteria</taxon>
        <taxon>Pseudomonadati</taxon>
        <taxon>Bacteroidota</taxon>
        <taxon>Cytophagia</taxon>
        <taxon>Cytophagales</taxon>
        <taxon>Spirosomataceae</taxon>
        <taxon>Dyadobacter</taxon>
    </lineage>
</organism>
<evidence type="ECO:0000313" key="4">
    <source>
        <dbReference type="EMBL" id="MDR6809336.1"/>
    </source>
</evidence>
<keyword evidence="5" id="KW-1185">Reference proteome</keyword>
<dbReference type="CDD" id="cd05237">
    <property type="entry name" value="UDP_invert_4-6DH_SDR_e"/>
    <property type="match status" value="1"/>
</dbReference>
<dbReference type="InterPro" id="IPR051203">
    <property type="entry name" value="Polysaccharide_Synthase-Rel"/>
</dbReference>
<feature type="region of interest" description="Disordered" evidence="2">
    <location>
        <begin position="373"/>
        <end position="392"/>
    </location>
</feature>
<dbReference type="Pfam" id="PF02719">
    <property type="entry name" value="Polysacc_synt_2"/>
    <property type="match status" value="1"/>
</dbReference>
<dbReference type="Proteomes" id="UP001264980">
    <property type="component" value="Unassembled WGS sequence"/>
</dbReference>
<sequence length="392" mass="43546">MQTKRHTYLPFTFRPEDLLGREPIIPDLQNAFERVRHRNILITGASGTIGGELAVQVCACAPARVILVDQAETALYERDYQLKQQFPATHITCLIANITDARRMADLFSKNKIDIIFHAAAYKHVPFMERHPYEAIKTNVFGTVILADLAVSRSVGQFVYISTDKAIRPAGIMGATKHFGELYLQYLSREHPARTQFIITRFGNVLGSNGSFLIRFAQQIREGGPVTVTHPEAERYLMTVTEACQLVLLAAAQSTGSEVLSFDMGKPVCIANIARDMIRLAGMEPDKDIPIVFTGLRAGEKLTEELHTSENEALPGQLCAVPFPDRPYLCMRAALERLQKALDSGEPQQMVSVLKMVIPEYISANSPYEALDTLRGGQSVPDRRQPATDGRC</sequence>
<protein>
    <submittedName>
        <fullName evidence="4">FlaA1/EpsC-like NDP-sugar epimerase</fullName>
    </submittedName>
</protein>
<dbReference type="RefSeq" id="WP_309992646.1">
    <property type="nucleotide sequence ID" value="NZ_JAVDTI010000009.1"/>
</dbReference>
<reference evidence="4 5" key="1">
    <citation type="submission" date="2023-07" db="EMBL/GenBank/DDBJ databases">
        <title>Sorghum-associated microbial communities from plants grown in Nebraska, USA.</title>
        <authorList>
            <person name="Schachtman D."/>
        </authorList>
    </citation>
    <scope>NUCLEOTIDE SEQUENCE [LARGE SCALE GENOMIC DNA]</scope>
    <source>
        <strain evidence="4 5">BE57</strain>
    </source>
</reference>
<dbReference type="PANTHER" id="PTHR43318:SF1">
    <property type="entry name" value="POLYSACCHARIDE BIOSYNTHESIS PROTEIN EPSC-RELATED"/>
    <property type="match status" value="1"/>
</dbReference>
<evidence type="ECO:0000259" key="3">
    <source>
        <dbReference type="Pfam" id="PF02719"/>
    </source>
</evidence>
<comment type="caution">
    <text evidence="4">The sequence shown here is derived from an EMBL/GenBank/DDBJ whole genome shotgun (WGS) entry which is preliminary data.</text>
</comment>
<feature type="domain" description="Polysaccharide biosynthesis protein CapD-like" evidence="3">
    <location>
        <begin position="40"/>
        <end position="312"/>
    </location>
</feature>